<accession>A0ABD3GV13</accession>
<organism evidence="4 5">
    <name type="scientific">Riccia sorocarpa</name>
    <dbReference type="NCBI Taxonomy" id="122646"/>
    <lineage>
        <taxon>Eukaryota</taxon>
        <taxon>Viridiplantae</taxon>
        <taxon>Streptophyta</taxon>
        <taxon>Embryophyta</taxon>
        <taxon>Marchantiophyta</taxon>
        <taxon>Marchantiopsida</taxon>
        <taxon>Marchantiidae</taxon>
        <taxon>Marchantiales</taxon>
        <taxon>Ricciaceae</taxon>
        <taxon>Riccia</taxon>
    </lineage>
</organism>
<feature type="compositionally biased region" description="Low complexity" evidence="2">
    <location>
        <begin position="486"/>
        <end position="498"/>
    </location>
</feature>
<feature type="region of interest" description="Disordered" evidence="2">
    <location>
        <begin position="435"/>
        <end position="636"/>
    </location>
</feature>
<keyword evidence="1" id="KW-0072">Autophagy</keyword>
<feature type="compositionally biased region" description="Low complexity" evidence="2">
    <location>
        <begin position="447"/>
        <end position="463"/>
    </location>
</feature>
<feature type="compositionally biased region" description="Gly residues" evidence="2">
    <location>
        <begin position="267"/>
        <end position="286"/>
    </location>
</feature>
<feature type="compositionally biased region" description="Polar residues" evidence="2">
    <location>
        <begin position="834"/>
        <end position="849"/>
    </location>
</feature>
<reference evidence="4 5" key="1">
    <citation type="submission" date="2024-09" db="EMBL/GenBank/DDBJ databases">
        <title>Chromosome-scale assembly of Riccia sorocarpa.</title>
        <authorList>
            <person name="Paukszto L."/>
        </authorList>
    </citation>
    <scope>NUCLEOTIDE SEQUENCE [LARGE SCALE GENOMIC DNA]</scope>
    <source>
        <strain evidence="4">LP-2024</strain>
        <tissue evidence="4">Aerial parts of the thallus</tissue>
    </source>
</reference>
<feature type="domain" description="Autophagy-related protein 13 N-terminal" evidence="3">
    <location>
        <begin position="122"/>
        <end position="398"/>
    </location>
</feature>
<feature type="region of interest" description="Disordered" evidence="2">
    <location>
        <begin position="266"/>
        <end position="286"/>
    </location>
</feature>
<evidence type="ECO:0000313" key="4">
    <source>
        <dbReference type="EMBL" id="KAL3683073.1"/>
    </source>
</evidence>
<feature type="compositionally biased region" description="Polar residues" evidence="2">
    <location>
        <begin position="596"/>
        <end position="605"/>
    </location>
</feature>
<dbReference type="InterPro" id="IPR040182">
    <property type="entry name" value="ATG13"/>
</dbReference>
<dbReference type="PANTHER" id="PTHR13430:SF4">
    <property type="entry name" value="AUTOPHAGY-RELATED PROTEIN 13"/>
    <property type="match status" value="1"/>
</dbReference>
<dbReference type="Pfam" id="PF10033">
    <property type="entry name" value="ATG13"/>
    <property type="match status" value="1"/>
</dbReference>
<sequence length="895" mass="96364">MKASCQGRGHNPRGQFSGMLQEWPWGRYFDGFWEAEVSFFLAHRSPLAFTRLNFFRAKFGLVQQGVYCYPPSTSNSFLQGRFGQEPVNESRRQLLLLVSRVVAMASQTTSQSSERNKMDQIVAEFYAKSLHIILDSRIPSLSSQNYLEESHHSAASSSPRSKSTNKWFNLEMENCAAVAECAEPWKRGCLEPMTVDILLQQPSSELPSPSSFGGGGLRYYKGTSPGRENISGDSWTGDIEGCASPGGLCRTILERWVIHYTGRKKSVGGGGGGGSGGSKTGTVGSGEGVGISRGAGGGAPLPYPSSHAVESPVVYKRTVIMLRSLYCTMRTLPSHRLFRLVNSSHHSRSFSLSYRVSASPPPLSESDQAAMMNNSFGLTPIETMWGRMCISVNYRHTTAVTALEITPPMEPRIITDYVGSPHTNPIRKFHSVGSVPSGGISGRRGVHVVSLPSSVPSSPSGPSFDRRHSWSSGQAKMHLQQPLGASPSFRSSRSPSPSVATDFNPSSSPAAHSASPSHNLHLQLSPRTSPSRPSLPRQYSSQPSSFHQVGHGHPSQPIPIAEHGRSPPFSASPSPSPPTHYSAPRSAPVSIPRPSSGRTYLSSSPRRLEGPTHTRSPYPPPSAGRTLDNVPRSLSSASKQWTVAGTNVHVPNLEGKDAPPRLSISDWAVNSSLLLSPAHPFRPHQVTSGDDKVDEGPPSGLKRSLYAPPRLLLPSRGMSKVETVEDADDEEFSCPFAVDDEEAESYRSRMDSPKVRQSSDTFEAVGQVHQRSQDAAVGALVRILKAAPPLRPWNMSSPVVSGSPNLRASPPVAPLAPADMLGGKVKSSPPRPTTVRSRSGTTSLVGSPVSQALAAKVTPKTSGSALEELRSYMEMRDHLQRQSGVKLASSPAKHL</sequence>
<evidence type="ECO:0000259" key="3">
    <source>
        <dbReference type="Pfam" id="PF10033"/>
    </source>
</evidence>
<dbReference type="EMBL" id="JBJQOH010000006">
    <property type="protein sequence ID" value="KAL3683073.1"/>
    <property type="molecule type" value="Genomic_DNA"/>
</dbReference>
<dbReference type="AlphaFoldDB" id="A0ABD3GV13"/>
<dbReference type="Proteomes" id="UP001633002">
    <property type="component" value="Unassembled WGS sequence"/>
</dbReference>
<gene>
    <name evidence="4" type="ORF">R1sor_001095</name>
</gene>
<feature type="region of interest" description="Disordered" evidence="2">
    <location>
        <begin position="680"/>
        <end position="705"/>
    </location>
</feature>
<dbReference type="InterPro" id="IPR036570">
    <property type="entry name" value="HORMA_dom_sf"/>
</dbReference>
<feature type="region of interest" description="Disordered" evidence="2">
    <location>
        <begin position="817"/>
        <end position="849"/>
    </location>
</feature>
<dbReference type="PANTHER" id="PTHR13430">
    <property type="match status" value="1"/>
</dbReference>
<proteinExistence type="predicted"/>
<evidence type="ECO:0000256" key="1">
    <source>
        <dbReference type="ARBA" id="ARBA00023006"/>
    </source>
</evidence>
<name>A0ABD3GV13_9MARC</name>
<comment type="caution">
    <text evidence="4">The sequence shown here is derived from an EMBL/GenBank/DDBJ whole genome shotgun (WGS) entry which is preliminary data.</text>
</comment>
<dbReference type="GO" id="GO:0006914">
    <property type="term" value="P:autophagy"/>
    <property type="evidence" value="ECO:0007669"/>
    <property type="project" value="UniProtKB-KW"/>
</dbReference>
<dbReference type="InterPro" id="IPR018731">
    <property type="entry name" value="Atg13_N"/>
</dbReference>
<dbReference type="Gene3D" id="3.30.900.10">
    <property type="entry name" value="HORMA domain"/>
    <property type="match status" value="1"/>
</dbReference>
<evidence type="ECO:0000256" key="2">
    <source>
        <dbReference type="SAM" id="MobiDB-lite"/>
    </source>
</evidence>
<feature type="compositionally biased region" description="Low complexity" evidence="2">
    <location>
        <begin position="505"/>
        <end position="538"/>
    </location>
</feature>
<protein>
    <recommendedName>
        <fullName evidence="3">Autophagy-related protein 13 N-terminal domain-containing protein</fullName>
    </recommendedName>
</protein>
<keyword evidence="5" id="KW-1185">Reference proteome</keyword>
<evidence type="ECO:0000313" key="5">
    <source>
        <dbReference type="Proteomes" id="UP001633002"/>
    </source>
</evidence>